<dbReference type="Pfam" id="PF01966">
    <property type="entry name" value="HD"/>
    <property type="match status" value="1"/>
</dbReference>
<proteinExistence type="predicted"/>
<evidence type="ECO:0000259" key="1">
    <source>
        <dbReference type="PROSITE" id="PS51831"/>
    </source>
</evidence>
<feature type="domain" description="HD" evidence="1">
    <location>
        <begin position="48"/>
        <end position="148"/>
    </location>
</feature>
<accession>A0A7X0J4C6</accession>
<dbReference type="GO" id="GO:0006203">
    <property type="term" value="P:dGTP catabolic process"/>
    <property type="evidence" value="ECO:0007669"/>
    <property type="project" value="TreeGrafter"/>
</dbReference>
<dbReference type="InterPro" id="IPR003607">
    <property type="entry name" value="HD/PDEase_dom"/>
</dbReference>
<gene>
    <name evidence="2" type="ORF">HDF25_001547</name>
</gene>
<name>A0A7X0J4C6_9SPHI</name>
<evidence type="ECO:0000313" key="2">
    <source>
        <dbReference type="EMBL" id="MBB6499406.1"/>
    </source>
</evidence>
<organism evidence="2 3">
    <name type="scientific">Pedobacter cryoconitis</name>
    <dbReference type="NCBI Taxonomy" id="188932"/>
    <lineage>
        <taxon>Bacteria</taxon>
        <taxon>Pseudomonadati</taxon>
        <taxon>Bacteroidota</taxon>
        <taxon>Sphingobacteriia</taxon>
        <taxon>Sphingobacteriales</taxon>
        <taxon>Sphingobacteriaceae</taxon>
        <taxon>Pedobacter</taxon>
    </lineage>
</organism>
<dbReference type="RefSeq" id="WP_184624129.1">
    <property type="nucleotide sequence ID" value="NZ_JACHCC010000003.1"/>
</dbReference>
<dbReference type="AlphaFoldDB" id="A0A7X0J4C6"/>
<dbReference type="Gene3D" id="1.10.3210.10">
    <property type="entry name" value="Hypothetical protein af1432"/>
    <property type="match status" value="1"/>
</dbReference>
<dbReference type="SUPFAM" id="SSF109604">
    <property type="entry name" value="HD-domain/PDEase-like"/>
    <property type="match status" value="1"/>
</dbReference>
<comment type="caution">
    <text evidence="2">The sequence shown here is derived from an EMBL/GenBank/DDBJ whole genome shotgun (WGS) entry which is preliminary data.</text>
</comment>
<dbReference type="PROSITE" id="PS51831">
    <property type="entry name" value="HD"/>
    <property type="match status" value="1"/>
</dbReference>
<dbReference type="PANTHER" id="PTHR11373">
    <property type="entry name" value="DEOXYNUCLEOSIDE TRIPHOSPHATE TRIPHOSPHOHYDROLASE"/>
    <property type="match status" value="1"/>
</dbReference>
<dbReference type="Proteomes" id="UP000521017">
    <property type="component" value="Unassembled WGS sequence"/>
</dbReference>
<protein>
    <recommendedName>
        <fullName evidence="1">HD domain-containing protein</fullName>
    </recommendedName>
</protein>
<dbReference type="EMBL" id="JACHCC010000003">
    <property type="protein sequence ID" value="MBB6499406.1"/>
    <property type="molecule type" value="Genomic_DNA"/>
</dbReference>
<reference evidence="2 3" key="1">
    <citation type="submission" date="2020-08" db="EMBL/GenBank/DDBJ databases">
        <title>Genomic Encyclopedia of Type Strains, Phase IV (KMG-V): Genome sequencing to study the core and pangenomes of soil and plant-associated prokaryotes.</title>
        <authorList>
            <person name="Whitman W."/>
        </authorList>
    </citation>
    <scope>NUCLEOTIDE SEQUENCE [LARGE SCALE GENOMIC DNA]</scope>
    <source>
        <strain evidence="2 3">M2T3</strain>
    </source>
</reference>
<dbReference type="SMART" id="SM00471">
    <property type="entry name" value="HDc"/>
    <property type="match status" value="1"/>
</dbReference>
<dbReference type="CDD" id="cd00077">
    <property type="entry name" value="HDc"/>
    <property type="match status" value="1"/>
</dbReference>
<dbReference type="InterPro" id="IPR006674">
    <property type="entry name" value="HD_domain"/>
</dbReference>
<dbReference type="PANTHER" id="PTHR11373:SF41">
    <property type="entry name" value="METAL-DEPENDENT PHOSPHOHYDROLASE"/>
    <property type="match status" value="1"/>
</dbReference>
<dbReference type="InterPro" id="IPR050135">
    <property type="entry name" value="dGTPase-like"/>
</dbReference>
<evidence type="ECO:0000313" key="3">
    <source>
        <dbReference type="Proteomes" id="UP000521017"/>
    </source>
</evidence>
<dbReference type="GO" id="GO:0008832">
    <property type="term" value="F:dGTPase activity"/>
    <property type="evidence" value="ECO:0007669"/>
    <property type="project" value="TreeGrafter"/>
</dbReference>
<sequence length="291" mass="33676">MIEDNLYGSFQVSALVEELLENPAVKRLKNIHQGGGIFLVNPTLTLTRYEHSVGVMLLIQRLGGNELEQVAGLLHDISHTAFSHVTDYVFDHPGEDYHEEIYGRILSASGIPEILEKHGYTVQELTGQDFKILEQPLPDLCADRIDYSLRDLFYAGFITMKEIQRFLSSMTIHEGRIMITSLAQAKWIKKKYEILNLEYFGKQEHLYANERLTEILKYLFQKKVISKGDFEKDDIQLLNQIEADPVGKQRIEEIKRFKDYEEYTPGFSLKHRVIDPELYIDGKYSRLSDKG</sequence>